<comment type="caution">
    <text evidence="1">The sequence shown here is derived from an EMBL/GenBank/DDBJ whole genome shotgun (WGS) entry which is preliminary data.</text>
</comment>
<proteinExistence type="predicted"/>
<organism evidence="1 2">
    <name type="scientific">Pistacia atlantica</name>
    <dbReference type="NCBI Taxonomy" id="434234"/>
    <lineage>
        <taxon>Eukaryota</taxon>
        <taxon>Viridiplantae</taxon>
        <taxon>Streptophyta</taxon>
        <taxon>Embryophyta</taxon>
        <taxon>Tracheophyta</taxon>
        <taxon>Spermatophyta</taxon>
        <taxon>Magnoliopsida</taxon>
        <taxon>eudicotyledons</taxon>
        <taxon>Gunneridae</taxon>
        <taxon>Pentapetalae</taxon>
        <taxon>rosids</taxon>
        <taxon>malvids</taxon>
        <taxon>Sapindales</taxon>
        <taxon>Anacardiaceae</taxon>
        <taxon>Pistacia</taxon>
    </lineage>
</organism>
<accession>A0ACC1BJA7</accession>
<gene>
    <name evidence="1" type="ORF">Patl1_21089</name>
</gene>
<evidence type="ECO:0000313" key="1">
    <source>
        <dbReference type="EMBL" id="KAJ0099012.1"/>
    </source>
</evidence>
<evidence type="ECO:0000313" key="2">
    <source>
        <dbReference type="Proteomes" id="UP001164250"/>
    </source>
</evidence>
<sequence>MNFDGPFNSFIASRGLIPMHASVFRRLPFFENTLDIVHLMHVLRNWIPDAMLDFTLFDIYKVLRPEGLFWLDHFFCYGSQFNETYAPMFDSIGFRKLRWNIGMKLDHGIDKNEWYFSALLEKPMT</sequence>
<dbReference type="Proteomes" id="UP001164250">
    <property type="component" value="Chromosome 4"/>
</dbReference>
<protein>
    <submittedName>
        <fullName evidence="1">Uncharacterized protein</fullName>
    </submittedName>
</protein>
<reference evidence="2" key="1">
    <citation type="journal article" date="2023" name="G3 (Bethesda)">
        <title>Genome assembly and association tests identify interacting loci associated with vigor, precocity, and sex in interspecific pistachio rootstocks.</title>
        <authorList>
            <person name="Palmer W."/>
            <person name="Jacygrad E."/>
            <person name="Sagayaradj S."/>
            <person name="Cavanaugh K."/>
            <person name="Han R."/>
            <person name="Bertier L."/>
            <person name="Beede B."/>
            <person name="Kafkas S."/>
            <person name="Golino D."/>
            <person name="Preece J."/>
            <person name="Michelmore R."/>
        </authorList>
    </citation>
    <scope>NUCLEOTIDE SEQUENCE [LARGE SCALE GENOMIC DNA]</scope>
</reference>
<name>A0ACC1BJA7_9ROSI</name>
<dbReference type="EMBL" id="CM047900">
    <property type="protein sequence ID" value="KAJ0099012.1"/>
    <property type="molecule type" value="Genomic_DNA"/>
</dbReference>
<keyword evidence="2" id="KW-1185">Reference proteome</keyword>